<sequence length="79" mass="9036">MEIIINTDSNIEGTEELRTRLGVTIATALDRFSTHLTRLEVKLSDEDRDKKSENDKRCVLEARLERNATVGRNRFGTLC</sequence>
<accession>A0A448NQY8</accession>
<dbReference type="AlphaFoldDB" id="A0A448NQY8"/>
<evidence type="ECO:0000313" key="2">
    <source>
        <dbReference type="Proteomes" id="UP000270036"/>
    </source>
</evidence>
<name>A0A448NQY8_9FLAO</name>
<reference evidence="1 2" key="1">
    <citation type="submission" date="2018-12" db="EMBL/GenBank/DDBJ databases">
        <authorList>
            <consortium name="Pathogen Informatics"/>
        </authorList>
    </citation>
    <scope>NUCLEOTIDE SEQUENCE [LARGE SCALE GENOMIC DNA]</scope>
    <source>
        <strain evidence="1 2">NCTC13489</strain>
    </source>
</reference>
<proteinExistence type="predicted"/>
<evidence type="ECO:0000313" key="1">
    <source>
        <dbReference type="EMBL" id="VEH99181.1"/>
    </source>
</evidence>
<dbReference type="KEGG" id="cant:NCTC13489_01380"/>
<gene>
    <name evidence="1" type="ORF">NCTC13489_01380</name>
</gene>
<dbReference type="Proteomes" id="UP000270036">
    <property type="component" value="Chromosome"/>
</dbReference>
<organism evidence="1 2">
    <name type="scientific">Kaistella antarctica</name>
    <dbReference type="NCBI Taxonomy" id="266748"/>
    <lineage>
        <taxon>Bacteria</taxon>
        <taxon>Pseudomonadati</taxon>
        <taxon>Bacteroidota</taxon>
        <taxon>Flavobacteriia</taxon>
        <taxon>Flavobacteriales</taxon>
        <taxon>Weeksellaceae</taxon>
        <taxon>Chryseobacterium group</taxon>
        <taxon>Kaistella</taxon>
    </lineage>
</organism>
<dbReference type="EMBL" id="LR134441">
    <property type="protein sequence ID" value="VEH99181.1"/>
    <property type="molecule type" value="Genomic_DNA"/>
</dbReference>
<protein>
    <submittedName>
        <fullName evidence="1">Uncharacterized protein</fullName>
    </submittedName>
</protein>